<dbReference type="GO" id="GO:0043213">
    <property type="term" value="P:bacteriocin transport"/>
    <property type="evidence" value="ECO:0007669"/>
    <property type="project" value="UniProtKB-KW"/>
</dbReference>
<keyword evidence="3 11" id="KW-0812">Transmembrane</keyword>
<dbReference type="GO" id="GO:0140359">
    <property type="term" value="F:ABC-type transporter activity"/>
    <property type="evidence" value="ECO:0007669"/>
    <property type="project" value="InterPro"/>
</dbReference>
<dbReference type="InterPro" id="IPR039421">
    <property type="entry name" value="Type_1_exporter"/>
</dbReference>
<dbReference type="KEGG" id="hhy:Halhy_2553"/>
<sequence>MGVKIKQHDITDCGAACIASICAHYKLKLPIARIRQKAGTDQKGTNLLGMIAAVEQLGFSAKGVKAQMAALSKIPLPAIAHVIVNKQLHHYVVLYKVEKSSVLVMDPGMGRLEKWPTEKFQEMWTGVLLLLAPNDTFETGTQKISVGKRFWHLLQPHRFILVQALLGAIVYTLLGLASPIYIQKITDQVLGTGNTSLLNLLSVVMLCLVFVQLTINWLKSIFVLKTGQMIDAALILGYYKHLLSLPQRFFDTMRIGEILSRIGDAVKIRTFINDVAINIVVNVLILVFSLLLMFTYYWKFAALMLLTLPLYLLIYWISNRLNKVWERKLMEDSAGLETQLVESLNNIRTIKQFGLEGFTNVKTEQKFVSLLNTIFQSGKNQLVLGNASELVSRLFTIVLLWAGTYFVLDRHITPGELLSFYALIGYFNGPVSSLIGMNRTIQNAWIAADRLFEIIDLETESSVHAVDLNSEQVGDIVLDNVDFNYGTRKMVFKNLSLTFKKGASTGIVGESGCGKSTIVSMLQKLYPINGGKIRFGHIDLHYVSNRSLRKIVAVVPQQIDIFAGTVLENIAIGDPYPNFERVIDLCHQLGILPFIESLPGGFGALLGENGANLSGGQKQRLGIARALYRDPEVLIMDEATSSLDSSSEAFVQNTIHALQQQGKTIIIIAHRLSTVMDTDKIIVLHDGKLMEEGNHQELLEQRGAYFSLWAKQFPMLLQTSR</sequence>
<dbReference type="SUPFAM" id="SSF90123">
    <property type="entry name" value="ABC transporter transmembrane region"/>
    <property type="match status" value="1"/>
</dbReference>
<dbReference type="Pfam" id="PF03412">
    <property type="entry name" value="Peptidase_C39"/>
    <property type="match status" value="1"/>
</dbReference>
<dbReference type="PANTHER" id="PTHR24221:SF654">
    <property type="entry name" value="ATP-BINDING CASSETTE SUB-FAMILY B MEMBER 6"/>
    <property type="match status" value="1"/>
</dbReference>
<evidence type="ECO:0000259" key="13">
    <source>
        <dbReference type="PROSITE" id="PS50929"/>
    </source>
</evidence>
<dbReference type="GO" id="GO:0008233">
    <property type="term" value="F:peptidase activity"/>
    <property type="evidence" value="ECO:0007669"/>
    <property type="project" value="InterPro"/>
</dbReference>
<feature type="transmembrane region" description="Helical" evidence="11">
    <location>
        <begin position="390"/>
        <end position="408"/>
    </location>
</feature>
<keyword evidence="6" id="KW-0653">Protein transport</keyword>
<evidence type="ECO:0000256" key="1">
    <source>
        <dbReference type="ARBA" id="ARBA00004651"/>
    </source>
</evidence>
<accession>F4KYM0</accession>
<reference evidence="15 16" key="1">
    <citation type="journal article" date="2011" name="Stand. Genomic Sci.">
        <title>Complete genome sequence of Haliscomenobacter hydrossis type strain (O).</title>
        <authorList>
            <consortium name="US DOE Joint Genome Institute (JGI-PGF)"/>
            <person name="Daligault H."/>
            <person name="Lapidus A."/>
            <person name="Zeytun A."/>
            <person name="Nolan M."/>
            <person name="Lucas S."/>
            <person name="Del Rio T.G."/>
            <person name="Tice H."/>
            <person name="Cheng J.F."/>
            <person name="Tapia R."/>
            <person name="Han C."/>
            <person name="Goodwin L."/>
            <person name="Pitluck S."/>
            <person name="Liolios K."/>
            <person name="Pagani I."/>
            <person name="Ivanova N."/>
            <person name="Huntemann M."/>
            <person name="Mavromatis K."/>
            <person name="Mikhailova N."/>
            <person name="Pati A."/>
            <person name="Chen A."/>
            <person name="Palaniappan K."/>
            <person name="Land M."/>
            <person name="Hauser L."/>
            <person name="Brambilla E.M."/>
            <person name="Rohde M."/>
            <person name="Verbarg S."/>
            <person name="Goker M."/>
            <person name="Bristow J."/>
            <person name="Eisen J.A."/>
            <person name="Markowitz V."/>
            <person name="Hugenholtz P."/>
            <person name="Kyrpides N.C."/>
            <person name="Klenk H.P."/>
            <person name="Woyke T."/>
        </authorList>
    </citation>
    <scope>NUCLEOTIDE SEQUENCE [LARGE SCALE GENOMIC DNA]</scope>
    <source>
        <strain evidence="16">ATCC 27775 / DSM 1100 / LMG 10767 / O</strain>
    </source>
</reference>
<evidence type="ECO:0000256" key="8">
    <source>
        <dbReference type="ARBA" id="ARBA00023136"/>
    </source>
</evidence>
<dbReference type="Gene3D" id="3.90.70.10">
    <property type="entry name" value="Cysteine proteinases"/>
    <property type="match status" value="1"/>
</dbReference>
<evidence type="ECO:0000256" key="3">
    <source>
        <dbReference type="ARBA" id="ARBA00022692"/>
    </source>
</evidence>
<dbReference type="GO" id="GO:0034040">
    <property type="term" value="F:ATPase-coupled lipid transmembrane transporter activity"/>
    <property type="evidence" value="ECO:0007669"/>
    <property type="project" value="TreeGrafter"/>
</dbReference>
<evidence type="ECO:0000256" key="7">
    <source>
        <dbReference type="ARBA" id="ARBA00022989"/>
    </source>
</evidence>
<feature type="domain" description="ABC transporter" evidence="12">
    <location>
        <begin position="476"/>
        <end position="711"/>
    </location>
</feature>
<dbReference type="EMBL" id="CP002691">
    <property type="protein sequence ID" value="AEE50426.1"/>
    <property type="molecule type" value="Genomic_DNA"/>
</dbReference>
<feature type="domain" description="ABC transmembrane type-1" evidence="13">
    <location>
        <begin position="164"/>
        <end position="443"/>
    </location>
</feature>
<evidence type="ECO:0000256" key="11">
    <source>
        <dbReference type="SAM" id="Phobius"/>
    </source>
</evidence>
<dbReference type="PROSITE" id="PS50929">
    <property type="entry name" value="ABC_TM1F"/>
    <property type="match status" value="1"/>
</dbReference>
<organism evidence="15 16">
    <name type="scientific">Haliscomenobacter hydrossis (strain ATCC 27775 / DSM 1100 / LMG 10767 / O)</name>
    <dbReference type="NCBI Taxonomy" id="760192"/>
    <lineage>
        <taxon>Bacteria</taxon>
        <taxon>Pseudomonadati</taxon>
        <taxon>Bacteroidota</taxon>
        <taxon>Saprospiria</taxon>
        <taxon>Saprospirales</taxon>
        <taxon>Haliscomenobacteraceae</taxon>
        <taxon>Haliscomenobacter</taxon>
    </lineage>
</organism>
<reference key="2">
    <citation type="submission" date="2011-04" db="EMBL/GenBank/DDBJ databases">
        <title>Complete sequence of chromosome of Haliscomenobacter hydrossis DSM 1100.</title>
        <authorList>
            <consortium name="US DOE Joint Genome Institute (JGI-PGF)"/>
            <person name="Lucas S."/>
            <person name="Han J."/>
            <person name="Lapidus A."/>
            <person name="Bruce D."/>
            <person name="Goodwin L."/>
            <person name="Pitluck S."/>
            <person name="Peters L."/>
            <person name="Kyrpides N."/>
            <person name="Mavromatis K."/>
            <person name="Ivanova N."/>
            <person name="Ovchinnikova G."/>
            <person name="Pagani I."/>
            <person name="Daligault H."/>
            <person name="Detter J.C."/>
            <person name="Han C."/>
            <person name="Land M."/>
            <person name="Hauser L."/>
            <person name="Markowitz V."/>
            <person name="Cheng J.-F."/>
            <person name="Hugenholtz P."/>
            <person name="Woyke T."/>
            <person name="Wu D."/>
            <person name="Verbarg S."/>
            <person name="Frueling A."/>
            <person name="Brambilla E."/>
            <person name="Klenk H.-P."/>
            <person name="Eisen J.A."/>
        </authorList>
    </citation>
    <scope>NUCLEOTIDE SEQUENCE</scope>
    <source>
        <strain>DSM 1100</strain>
    </source>
</reference>
<proteinExistence type="predicted"/>
<keyword evidence="7 11" id="KW-1133">Transmembrane helix</keyword>
<dbReference type="STRING" id="760192.Halhy_2553"/>
<dbReference type="InterPro" id="IPR003593">
    <property type="entry name" value="AAA+_ATPase"/>
</dbReference>
<dbReference type="SUPFAM" id="SSF52540">
    <property type="entry name" value="P-loop containing nucleoside triphosphate hydrolases"/>
    <property type="match status" value="1"/>
</dbReference>
<dbReference type="GO" id="GO:0005737">
    <property type="term" value="C:cytoplasm"/>
    <property type="evidence" value="ECO:0007669"/>
    <property type="project" value="UniProtKB-ARBA"/>
</dbReference>
<keyword evidence="2" id="KW-0813">Transport</keyword>
<dbReference type="InterPro" id="IPR005074">
    <property type="entry name" value="Peptidase_C39"/>
</dbReference>
<feature type="domain" description="Peptidase C39" evidence="14">
    <location>
        <begin position="7"/>
        <end position="131"/>
    </location>
</feature>
<keyword evidence="10" id="KW-0080">Bacteriocin transport</keyword>
<keyword evidence="4" id="KW-0547">Nucleotide-binding</keyword>
<name>F4KYM0_HALH1</name>
<feature type="transmembrane region" description="Helical" evidence="11">
    <location>
        <begin position="420"/>
        <end position="437"/>
    </location>
</feature>
<protein>
    <recommendedName>
        <fullName evidence="9">Multidrug resistance-like ATP-binding protein MdlB</fullName>
    </recommendedName>
</protein>
<evidence type="ECO:0000256" key="4">
    <source>
        <dbReference type="ARBA" id="ARBA00022741"/>
    </source>
</evidence>
<keyword evidence="5" id="KW-0067">ATP-binding</keyword>
<dbReference type="FunFam" id="3.40.50.300:FF:000604">
    <property type="entry name" value="ABC transporter B family member 28"/>
    <property type="match status" value="1"/>
</dbReference>
<dbReference type="GO" id="GO:0005524">
    <property type="term" value="F:ATP binding"/>
    <property type="evidence" value="ECO:0007669"/>
    <property type="project" value="UniProtKB-KW"/>
</dbReference>
<dbReference type="AlphaFoldDB" id="F4KYM0"/>
<dbReference type="InterPro" id="IPR003439">
    <property type="entry name" value="ABC_transporter-like_ATP-bd"/>
</dbReference>
<dbReference type="InterPro" id="IPR027417">
    <property type="entry name" value="P-loop_NTPase"/>
</dbReference>
<dbReference type="GO" id="GO:0005886">
    <property type="term" value="C:plasma membrane"/>
    <property type="evidence" value="ECO:0007669"/>
    <property type="project" value="UniProtKB-SubCell"/>
</dbReference>
<feature type="transmembrane region" description="Helical" evidence="11">
    <location>
        <begin position="197"/>
        <end position="218"/>
    </location>
</feature>
<dbReference type="OrthoDB" id="9760358at2"/>
<evidence type="ECO:0000259" key="14">
    <source>
        <dbReference type="PROSITE" id="PS50990"/>
    </source>
</evidence>
<dbReference type="CDD" id="cd18570">
    <property type="entry name" value="ABC_6TM_PCAT1_LagD_like"/>
    <property type="match status" value="1"/>
</dbReference>
<dbReference type="Gene3D" id="1.20.1560.10">
    <property type="entry name" value="ABC transporter type 1, transmembrane domain"/>
    <property type="match status" value="1"/>
</dbReference>
<dbReference type="Proteomes" id="UP000008461">
    <property type="component" value="Chromosome"/>
</dbReference>
<dbReference type="InterPro" id="IPR017871">
    <property type="entry name" value="ABC_transporter-like_CS"/>
</dbReference>
<dbReference type="SMART" id="SM00382">
    <property type="entry name" value="AAA"/>
    <property type="match status" value="1"/>
</dbReference>
<dbReference type="CDD" id="cd02418">
    <property type="entry name" value="Peptidase_C39B"/>
    <property type="match status" value="1"/>
</dbReference>
<dbReference type="PANTHER" id="PTHR24221">
    <property type="entry name" value="ATP-BINDING CASSETTE SUB-FAMILY B"/>
    <property type="match status" value="1"/>
</dbReference>
<feature type="transmembrane region" description="Helical" evidence="11">
    <location>
        <begin position="275"/>
        <end position="294"/>
    </location>
</feature>
<dbReference type="eggNOG" id="COG2274">
    <property type="taxonomic scope" value="Bacteria"/>
</dbReference>
<comment type="subcellular location">
    <subcellularLocation>
        <location evidence="1">Cell membrane</location>
        <topology evidence="1">Multi-pass membrane protein</topology>
    </subcellularLocation>
</comment>
<dbReference type="Pfam" id="PF00664">
    <property type="entry name" value="ABC_membrane"/>
    <property type="match status" value="1"/>
</dbReference>
<evidence type="ECO:0000256" key="2">
    <source>
        <dbReference type="ARBA" id="ARBA00022448"/>
    </source>
</evidence>
<dbReference type="InterPro" id="IPR036640">
    <property type="entry name" value="ABC1_TM_sf"/>
</dbReference>
<dbReference type="MEROPS" id="C39.001"/>
<dbReference type="InterPro" id="IPR011527">
    <property type="entry name" value="ABC1_TM_dom"/>
</dbReference>
<keyword evidence="16" id="KW-1185">Reference proteome</keyword>
<evidence type="ECO:0000256" key="9">
    <source>
        <dbReference type="ARBA" id="ARBA00040960"/>
    </source>
</evidence>
<dbReference type="GO" id="GO:0016887">
    <property type="term" value="F:ATP hydrolysis activity"/>
    <property type="evidence" value="ECO:0007669"/>
    <property type="project" value="InterPro"/>
</dbReference>
<evidence type="ECO:0000256" key="10">
    <source>
        <dbReference type="ARBA" id="ARBA00043264"/>
    </source>
</evidence>
<dbReference type="GO" id="GO:0006508">
    <property type="term" value="P:proteolysis"/>
    <property type="evidence" value="ECO:0007669"/>
    <property type="project" value="InterPro"/>
</dbReference>
<gene>
    <name evidence="15" type="ordered locus">Halhy_2553</name>
</gene>
<evidence type="ECO:0000313" key="16">
    <source>
        <dbReference type="Proteomes" id="UP000008461"/>
    </source>
</evidence>
<keyword evidence="8 11" id="KW-0472">Membrane</keyword>
<dbReference type="Pfam" id="PF00005">
    <property type="entry name" value="ABC_tran"/>
    <property type="match status" value="1"/>
</dbReference>
<dbReference type="Gene3D" id="3.40.50.300">
    <property type="entry name" value="P-loop containing nucleotide triphosphate hydrolases"/>
    <property type="match status" value="1"/>
</dbReference>
<dbReference type="HOGENOM" id="CLU_000604_84_3_10"/>
<evidence type="ECO:0000256" key="5">
    <source>
        <dbReference type="ARBA" id="ARBA00022840"/>
    </source>
</evidence>
<dbReference type="PROSITE" id="PS00211">
    <property type="entry name" value="ABC_TRANSPORTER_1"/>
    <property type="match status" value="1"/>
</dbReference>
<feature type="transmembrane region" description="Helical" evidence="11">
    <location>
        <begin position="300"/>
        <end position="318"/>
    </location>
</feature>
<dbReference type="RefSeq" id="WP_013764975.1">
    <property type="nucleotide sequence ID" value="NC_015510.1"/>
</dbReference>
<dbReference type="PROSITE" id="PS50893">
    <property type="entry name" value="ABC_TRANSPORTER_2"/>
    <property type="match status" value="1"/>
</dbReference>
<evidence type="ECO:0000259" key="12">
    <source>
        <dbReference type="PROSITE" id="PS50893"/>
    </source>
</evidence>
<dbReference type="PROSITE" id="PS50990">
    <property type="entry name" value="PEPTIDASE_C39"/>
    <property type="match status" value="1"/>
</dbReference>
<evidence type="ECO:0000256" key="6">
    <source>
        <dbReference type="ARBA" id="ARBA00022927"/>
    </source>
</evidence>
<feature type="transmembrane region" description="Helical" evidence="11">
    <location>
        <begin position="159"/>
        <end position="182"/>
    </location>
</feature>
<evidence type="ECO:0000313" key="15">
    <source>
        <dbReference type="EMBL" id="AEE50426.1"/>
    </source>
</evidence>
<dbReference type="GO" id="GO:0015031">
    <property type="term" value="P:protein transport"/>
    <property type="evidence" value="ECO:0007669"/>
    <property type="project" value="UniProtKB-KW"/>
</dbReference>